<evidence type="ECO:0000256" key="1">
    <source>
        <dbReference type="SAM" id="MobiDB-lite"/>
    </source>
</evidence>
<evidence type="ECO:0000313" key="3">
    <source>
        <dbReference type="Proteomes" id="UP000007800"/>
    </source>
</evidence>
<feature type="region of interest" description="Disordered" evidence="1">
    <location>
        <begin position="113"/>
        <end position="138"/>
    </location>
</feature>
<evidence type="ECO:0000313" key="2">
    <source>
        <dbReference type="EMBL" id="EER06436.1"/>
    </source>
</evidence>
<protein>
    <submittedName>
        <fullName evidence="2">Uncharacterized protein</fullName>
    </submittedName>
</protein>
<dbReference type="OrthoDB" id="465278at2759"/>
<reference evidence="2 3" key="1">
    <citation type="submission" date="2008-07" db="EMBL/GenBank/DDBJ databases">
        <authorList>
            <person name="El-Sayed N."/>
            <person name="Caler E."/>
            <person name="Inman J."/>
            <person name="Amedeo P."/>
            <person name="Hass B."/>
            <person name="Wortman J."/>
        </authorList>
    </citation>
    <scope>NUCLEOTIDE SEQUENCE [LARGE SCALE GENOMIC DNA]</scope>
    <source>
        <strain evidence="3">ATCC 50983 / TXsc</strain>
    </source>
</reference>
<feature type="compositionally biased region" description="Basic and acidic residues" evidence="1">
    <location>
        <begin position="113"/>
        <end position="131"/>
    </location>
</feature>
<dbReference type="EMBL" id="GG680729">
    <property type="protein sequence ID" value="EER06436.1"/>
    <property type="molecule type" value="Genomic_DNA"/>
</dbReference>
<proteinExistence type="predicted"/>
<dbReference type="InParanoid" id="C5LAI0"/>
<dbReference type="GeneID" id="9065549"/>
<dbReference type="Proteomes" id="UP000007800">
    <property type="component" value="Unassembled WGS sequence"/>
</dbReference>
<organism evidence="3">
    <name type="scientific">Perkinsus marinus (strain ATCC 50983 / TXsc)</name>
    <dbReference type="NCBI Taxonomy" id="423536"/>
    <lineage>
        <taxon>Eukaryota</taxon>
        <taxon>Sar</taxon>
        <taxon>Alveolata</taxon>
        <taxon>Perkinsozoa</taxon>
        <taxon>Perkinsea</taxon>
        <taxon>Perkinsida</taxon>
        <taxon>Perkinsidae</taxon>
        <taxon>Perkinsus</taxon>
    </lineage>
</organism>
<sequence length="138" mass="15827">MLARFHLRSGGVLVYRRACWHVVQTVGFASVNETPSERRRRRRMRTSDEDMELMDTKEKLKWAATVVVATVLPLYVMYRSAATTSAKYTEQLALQEAAERREWLRMAAVHEKAEQKYSADPAERAKGEAELARPGQTL</sequence>
<accession>C5LAI0</accession>
<dbReference type="AlphaFoldDB" id="C5LAI0"/>
<keyword evidence="3" id="KW-1185">Reference proteome</keyword>
<name>C5LAI0_PERM5</name>
<dbReference type="RefSeq" id="XP_002774620.1">
    <property type="nucleotide sequence ID" value="XM_002774574.1"/>
</dbReference>
<gene>
    <name evidence="2" type="ORF">Pmar_PMAR006247</name>
</gene>